<keyword evidence="11" id="KW-1185">Reference proteome</keyword>
<keyword evidence="3 7" id="KW-0812">Transmembrane</keyword>
<dbReference type="Proteomes" id="UP000183952">
    <property type="component" value="Unassembled WGS sequence"/>
</dbReference>
<feature type="transmembrane region" description="Helical" evidence="7">
    <location>
        <begin position="41"/>
        <end position="63"/>
    </location>
</feature>
<dbReference type="OrthoDB" id="9762978at2"/>
<feature type="transmembrane region" description="Helical" evidence="7">
    <location>
        <begin position="403"/>
        <end position="420"/>
    </location>
</feature>
<feature type="compositionally biased region" description="Basic and acidic residues" evidence="6">
    <location>
        <begin position="272"/>
        <end position="286"/>
    </location>
</feature>
<dbReference type="PANTHER" id="PTHR43478:SF1">
    <property type="entry name" value="NA+_H+ ANTIPORTER NHAC-LIKE C-TERMINAL DOMAIN-CONTAINING PROTEIN"/>
    <property type="match status" value="1"/>
</dbReference>
<evidence type="ECO:0000256" key="8">
    <source>
        <dbReference type="SAM" id="SignalP"/>
    </source>
</evidence>
<dbReference type="EMBL" id="FRAD01000012">
    <property type="protein sequence ID" value="SHK03792.1"/>
    <property type="molecule type" value="Genomic_DNA"/>
</dbReference>
<feature type="transmembrane region" description="Helical" evidence="7">
    <location>
        <begin position="108"/>
        <end position="129"/>
    </location>
</feature>
<evidence type="ECO:0000256" key="7">
    <source>
        <dbReference type="SAM" id="Phobius"/>
    </source>
</evidence>
<feature type="region of interest" description="Disordered" evidence="6">
    <location>
        <begin position="272"/>
        <end position="295"/>
    </location>
</feature>
<accession>A0A1M6P792</accession>
<feature type="transmembrane region" description="Helical" evidence="7">
    <location>
        <begin position="305"/>
        <end position="325"/>
    </location>
</feature>
<protein>
    <submittedName>
        <fullName evidence="10">Transporter, NhaC family</fullName>
    </submittedName>
</protein>
<keyword evidence="5 7" id="KW-0472">Membrane</keyword>
<evidence type="ECO:0000256" key="5">
    <source>
        <dbReference type="ARBA" id="ARBA00023136"/>
    </source>
</evidence>
<feature type="transmembrane region" description="Helical" evidence="7">
    <location>
        <begin position="551"/>
        <end position="571"/>
    </location>
</feature>
<evidence type="ECO:0000256" key="4">
    <source>
        <dbReference type="ARBA" id="ARBA00022989"/>
    </source>
</evidence>
<feature type="transmembrane region" description="Helical" evidence="7">
    <location>
        <begin position="529"/>
        <end position="545"/>
    </location>
</feature>
<dbReference type="Pfam" id="PF03553">
    <property type="entry name" value="Na_H_antiporter"/>
    <property type="match status" value="1"/>
</dbReference>
<evidence type="ECO:0000313" key="10">
    <source>
        <dbReference type="EMBL" id="SHK03792.1"/>
    </source>
</evidence>
<evidence type="ECO:0000259" key="9">
    <source>
        <dbReference type="Pfam" id="PF03553"/>
    </source>
</evidence>
<evidence type="ECO:0000256" key="6">
    <source>
        <dbReference type="SAM" id="MobiDB-lite"/>
    </source>
</evidence>
<feature type="transmembrane region" description="Helical" evidence="7">
    <location>
        <begin position="245"/>
        <end position="265"/>
    </location>
</feature>
<feature type="domain" description="Na+/H+ antiporter NhaC-like C-terminal" evidence="9">
    <location>
        <begin position="205"/>
        <end position="541"/>
    </location>
</feature>
<keyword evidence="4 7" id="KW-1133">Transmembrane helix</keyword>
<comment type="subcellular location">
    <subcellularLocation>
        <location evidence="1">Cell membrane</location>
        <topology evidence="1">Multi-pass membrane protein</topology>
    </subcellularLocation>
</comment>
<reference evidence="10 11" key="1">
    <citation type="submission" date="2016-11" db="EMBL/GenBank/DDBJ databases">
        <authorList>
            <person name="Jaros S."/>
            <person name="Januszkiewicz K."/>
            <person name="Wedrychowicz H."/>
        </authorList>
    </citation>
    <scope>NUCLEOTIDE SEQUENCE [LARGE SCALE GENOMIC DNA]</scope>
    <source>
        <strain evidence="10 11">DSM 3090</strain>
    </source>
</reference>
<dbReference type="STRING" id="1121331.SAMN02745248_01616"/>
<evidence type="ECO:0000313" key="11">
    <source>
        <dbReference type="Proteomes" id="UP000183952"/>
    </source>
</evidence>
<dbReference type="AlphaFoldDB" id="A0A1M6P792"/>
<name>A0A1M6P792_9CLOT</name>
<evidence type="ECO:0000256" key="2">
    <source>
        <dbReference type="ARBA" id="ARBA00022475"/>
    </source>
</evidence>
<feature type="chain" id="PRO_5012229392" evidence="8">
    <location>
        <begin position="32"/>
        <end position="588"/>
    </location>
</feature>
<keyword evidence="2" id="KW-1003">Cell membrane</keyword>
<feature type="transmembrane region" description="Helical" evidence="7">
    <location>
        <begin position="440"/>
        <end position="459"/>
    </location>
</feature>
<feature type="transmembrane region" description="Helical" evidence="7">
    <location>
        <begin position="362"/>
        <end position="383"/>
    </location>
</feature>
<feature type="transmembrane region" description="Helical" evidence="7">
    <location>
        <begin position="194"/>
        <end position="215"/>
    </location>
</feature>
<dbReference type="RefSeq" id="WP_093426690.1">
    <property type="nucleotide sequence ID" value="NZ_FRAD01000012.1"/>
</dbReference>
<keyword evidence="8" id="KW-0732">Signal</keyword>
<organism evidence="10 11">
    <name type="scientific">Hathewaya proteolytica DSM 3090</name>
    <dbReference type="NCBI Taxonomy" id="1121331"/>
    <lineage>
        <taxon>Bacteria</taxon>
        <taxon>Bacillati</taxon>
        <taxon>Bacillota</taxon>
        <taxon>Clostridia</taxon>
        <taxon>Eubacteriales</taxon>
        <taxon>Clostridiaceae</taxon>
        <taxon>Hathewaya</taxon>
    </lineage>
</organism>
<evidence type="ECO:0000256" key="3">
    <source>
        <dbReference type="ARBA" id="ARBA00022692"/>
    </source>
</evidence>
<feature type="signal peptide" evidence="8">
    <location>
        <begin position="1"/>
        <end position="31"/>
    </location>
</feature>
<evidence type="ECO:0000256" key="1">
    <source>
        <dbReference type="ARBA" id="ARBA00004651"/>
    </source>
</evidence>
<gene>
    <name evidence="10" type="ORF">SAMN02745248_01616</name>
</gene>
<proteinExistence type="predicted"/>
<dbReference type="GO" id="GO:0005886">
    <property type="term" value="C:plasma membrane"/>
    <property type="evidence" value="ECO:0007669"/>
    <property type="project" value="UniProtKB-SubCell"/>
</dbReference>
<feature type="transmembrane region" description="Helical" evidence="7">
    <location>
        <begin position="70"/>
        <end position="96"/>
    </location>
</feature>
<dbReference type="InterPro" id="IPR018461">
    <property type="entry name" value="Na/H_Antiport_NhaC-like_C"/>
</dbReference>
<dbReference type="PANTHER" id="PTHR43478">
    <property type="entry name" value="NA+/H+ ANTIPORTER-RELATED"/>
    <property type="match status" value="1"/>
</dbReference>
<sequence length="588" mass="63717">MKNQQIMSKFITRTTLLTIVFTICLTLCAFASDGDTALQANAHKFGILTLLPPLVAIVLSFVTKNVIISLFLGLFAGALILNFSGLNIFVALYGAFQTTISTLLNSLASPWNAGIILQCLTIGGLIAVISKTGGTKAVANYLARKAKSSRSSQIVTFTLGILVFFDDYANSLIVGPIMRPVTDKMRVSREKLSFIVDATAAPIAGIALISTWIGLELSLIKDGFESIGFTQNAYSTFLSTIPYRYYNILILLFIVFTAVLLREFGPMRKAEERARTTGETLRKDSHPLASEESDLDPKSNVKLRMINAILPIMILIIASFLGFYFNGYKAIMADPANEFYNLMASRPLSLEALQATFGSSDASIVIFAAAMLASIVSIIMACFQKILKLDEAIETWVKGVKSLIITAVILLLAWSIGAIIKELGTAFYLVDIIKESALPAFLLPSIIFILSALISFATGTSYGTMSILMPLTIPIAFALNNDYSFVVLSISSVLTGSIVGDHCSPISDTTILSSMGCGCDHLDHVKTQFTYVMVVSFVSIVAGYVPSGLGIPVYITLPLAILVIFLIVRFIGKPVAQYIYIENETNNV</sequence>